<keyword evidence="3" id="KW-1133">Transmembrane helix</keyword>
<keyword evidence="6" id="KW-1185">Reference proteome</keyword>
<feature type="coiled-coil region" evidence="2">
    <location>
        <begin position="97"/>
        <end position="127"/>
    </location>
</feature>
<dbReference type="SUPFAM" id="SSF58038">
    <property type="entry name" value="SNARE fusion complex"/>
    <property type="match status" value="1"/>
</dbReference>
<evidence type="ECO:0000313" key="6">
    <source>
        <dbReference type="Proteomes" id="UP000663879"/>
    </source>
</evidence>
<dbReference type="InterPro" id="IPR001388">
    <property type="entry name" value="Synaptobrevin-like"/>
</dbReference>
<keyword evidence="3" id="KW-0812">Transmembrane</keyword>
<sequence length="166" mass="19458">MPPEEPANIYALYQAKIRERNKIGRPSAQYIEQISKFLTNDNKVKLTPAEITNNFISQDSKMSYSYQNNAYRQSEDGQIRQNQEQVNAVKQIVHQNIEKLYERGEKLEDLNRKADNLQYTASEFQKTTVKTNRLFMWKNFKWALILAFVVVAVIVIIVLSIWLNVK</sequence>
<keyword evidence="3" id="KW-0472">Membrane</keyword>
<dbReference type="GO" id="GO:0016020">
    <property type="term" value="C:membrane"/>
    <property type="evidence" value="ECO:0007669"/>
    <property type="project" value="InterPro"/>
</dbReference>
<comment type="caution">
    <text evidence="5">The sequence shown here is derived from an EMBL/GenBank/DDBJ whole genome shotgun (WGS) entry which is preliminary data.</text>
</comment>
<dbReference type="Gene3D" id="1.20.5.110">
    <property type="match status" value="1"/>
</dbReference>
<protein>
    <recommendedName>
        <fullName evidence="4">V-SNARE coiled-coil homology domain-containing protein</fullName>
    </recommendedName>
</protein>
<dbReference type="GO" id="GO:0016192">
    <property type="term" value="P:vesicle-mediated transport"/>
    <property type="evidence" value="ECO:0007669"/>
    <property type="project" value="InterPro"/>
</dbReference>
<feature type="domain" description="V-SNARE coiled-coil homology" evidence="4">
    <location>
        <begin position="78"/>
        <end position="138"/>
    </location>
</feature>
<evidence type="ECO:0000256" key="2">
    <source>
        <dbReference type="SAM" id="Coils"/>
    </source>
</evidence>
<name>A0A813T1T4_9BILA</name>
<dbReference type="OrthoDB" id="190375at2759"/>
<keyword evidence="1 2" id="KW-0175">Coiled coil</keyword>
<proteinExistence type="predicted"/>
<dbReference type="PANTHER" id="PTHR45701">
    <property type="entry name" value="SYNAPTOBREVIN FAMILY MEMBER"/>
    <property type="match status" value="1"/>
</dbReference>
<dbReference type="InterPro" id="IPR016444">
    <property type="entry name" value="Synaptobrevin/VAMP"/>
</dbReference>
<dbReference type="PROSITE" id="PS50892">
    <property type="entry name" value="V_SNARE"/>
    <property type="match status" value="1"/>
</dbReference>
<evidence type="ECO:0000313" key="5">
    <source>
        <dbReference type="EMBL" id="CAF0803527.1"/>
    </source>
</evidence>
<evidence type="ECO:0000259" key="4">
    <source>
        <dbReference type="PROSITE" id="PS50892"/>
    </source>
</evidence>
<dbReference type="PRINTS" id="PR00219">
    <property type="entry name" value="SYNAPTOBREVN"/>
</dbReference>
<reference evidence="5" key="1">
    <citation type="submission" date="2021-02" db="EMBL/GenBank/DDBJ databases">
        <authorList>
            <person name="Nowell W R."/>
        </authorList>
    </citation>
    <scope>NUCLEOTIDE SEQUENCE</scope>
    <source>
        <strain evidence="5">Ploen Becks lab</strain>
    </source>
</reference>
<dbReference type="Pfam" id="PF00957">
    <property type="entry name" value="Synaptobrevin"/>
    <property type="match status" value="1"/>
</dbReference>
<evidence type="ECO:0000256" key="1">
    <source>
        <dbReference type="PROSITE-ProRule" id="PRU00290"/>
    </source>
</evidence>
<organism evidence="5 6">
    <name type="scientific">Brachionus calyciflorus</name>
    <dbReference type="NCBI Taxonomy" id="104777"/>
    <lineage>
        <taxon>Eukaryota</taxon>
        <taxon>Metazoa</taxon>
        <taxon>Spiralia</taxon>
        <taxon>Gnathifera</taxon>
        <taxon>Rotifera</taxon>
        <taxon>Eurotatoria</taxon>
        <taxon>Monogononta</taxon>
        <taxon>Pseudotrocha</taxon>
        <taxon>Ploima</taxon>
        <taxon>Brachionidae</taxon>
        <taxon>Brachionus</taxon>
    </lineage>
</organism>
<evidence type="ECO:0000256" key="3">
    <source>
        <dbReference type="SAM" id="Phobius"/>
    </source>
</evidence>
<feature type="transmembrane region" description="Helical" evidence="3">
    <location>
        <begin position="142"/>
        <end position="163"/>
    </location>
</feature>
<dbReference type="AlphaFoldDB" id="A0A813T1T4"/>
<accession>A0A813T1T4</accession>
<dbReference type="InterPro" id="IPR042855">
    <property type="entry name" value="V_SNARE_CC"/>
</dbReference>
<gene>
    <name evidence="5" type="ORF">OXX778_LOCUS6596</name>
</gene>
<dbReference type="Proteomes" id="UP000663879">
    <property type="component" value="Unassembled WGS sequence"/>
</dbReference>
<dbReference type="EMBL" id="CAJNOC010000793">
    <property type="protein sequence ID" value="CAF0803527.1"/>
    <property type="molecule type" value="Genomic_DNA"/>
</dbReference>